<comment type="caution">
    <text evidence="4">The sequence shown here is derived from an EMBL/GenBank/DDBJ whole genome shotgun (WGS) entry which is preliminary data.</text>
</comment>
<dbReference type="InterPro" id="IPR036291">
    <property type="entry name" value="NAD(P)-bd_dom_sf"/>
</dbReference>
<dbReference type="Pfam" id="PF03435">
    <property type="entry name" value="Sacchrp_dh_NADP"/>
    <property type="match status" value="1"/>
</dbReference>
<dbReference type="InterPro" id="IPR051168">
    <property type="entry name" value="AASS"/>
</dbReference>
<evidence type="ECO:0000259" key="3">
    <source>
        <dbReference type="Pfam" id="PF16653"/>
    </source>
</evidence>
<reference evidence="4" key="1">
    <citation type="journal article" date="2021" name="PeerJ">
        <title>Extensive microbial diversity within the chicken gut microbiome revealed by metagenomics and culture.</title>
        <authorList>
            <person name="Gilroy R."/>
            <person name="Ravi A."/>
            <person name="Getino M."/>
            <person name="Pursley I."/>
            <person name="Horton D.L."/>
            <person name="Alikhan N.F."/>
            <person name="Baker D."/>
            <person name="Gharbi K."/>
            <person name="Hall N."/>
            <person name="Watson M."/>
            <person name="Adriaenssens E.M."/>
            <person name="Foster-Nyarko E."/>
            <person name="Jarju S."/>
            <person name="Secka A."/>
            <person name="Antonio M."/>
            <person name="Oren A."/>
            <person name="Chaudhuri R.R."/>
            <person name="La Ragione R."/>
            <person name="Hildebrand F."/>
            <person name="Pallen M.J."/>
        </authorList>
    </citation>
    <scope>NUCLEOTIDE SEQUENCE</scope>
    <source>
        <strain evidence="4">CHK169-2315</strain>
    </source>
</reference>
<dbReference type="SUPFAM" id="SSF55347">
    <property type="entry name" value="Glyceraldehyde-3-phosphate dehydrogenase-like, C-terminal domain"/>
    <property type="match status" value="1"/>
</dbReference>
<feature type="domain" description="Saccharopine dehydrogenase-like C-terminal" evidence="3">
    <location>
        <begin position="129"/>
        <end position="376"/>
    </location>
</feature>
<dbReference type="Pfam" id="PF16653">
    <property type="entry name" value="Sacchrp_dh_C"/>
    <property type="match status" value="1"/>
</dbReference>
<evidence type="ECO:0000313" key="4">
    <source>
        <dbReference type="EMBL" id="HIV75596.1"/>
    </source>
</evidence>
<sequence>MKIGILGAGFMGKEAAMDALNSEGVEMVGLADVEMDHVYELVELAQSEKLFPFEVDATHTEELENFMQQFDVVINALFYSFNETVAKVGIDVGTHVIDLGGHIGDVTDNVLRLNDEAVEKGITIIPDLGVAPGMINILTGYGASKLEKVEMIKLYVGGIPLRPEAPLGYHHVFSMEGLLDHYTDPSTIIRNGKREDVLSLSEPEEIYFEKFGPLEAFHTSGGTSTLLDSFSDVHTLEYKTIRYPGHREKFQLFVDLQMTDRYLFVELEDDQYVKPREVLLKVLEPFVDPTDKEDVVLLKAYISGKKADVDTLLSYELITYYDKARERTAMSQVTGATVSIVAQLIASGTITERGVVPPEKIVPGKQYIAALKERGIHIKEHRMTF</sequence>
<dbReference type="PANTHER" id="PTHR11133">
    <property type="entry name" value="SACCHAROPINE DEHYDROGENASE"/>
    <property type="match status" value="1"/>
</dbReference>
<dbReference type="Gene3D" id="3.40.50.720">
    <property type="entry name" value="NAD(P)-binding Rossmann-like Domain"/>
    <property type="match status" value="1"/>
</dbReference>
<dbReference type="SUPFAM" id="SSF51735">
    <property type="entry name" value="NAD(P)-binding Rossmann-fold domains"/>
    <property type="match status" value="1"/>
</dbReference>
<evidence type="ECO:0000256" key="1">
    <source>
        <dbReference type="ARBA" id="ARBA00023002"/>
    </source>
</evidence>
<dbReference type="InterPro" id="IPR032095">
    <property type="entry name" value="Sacchrp_dh-like_C"/>
</dbReference>
<feature type="domain" description="Saccharopine dehydrogenase NADP binding" evidence="2">
    <location>
        <begin position="3"/>
        <end position="125"/>
    </location>
</feature>
<organism evidence="4 5">
    <name type="scientific">Candidatus Pseudogracilibacillus intestinigallinarum</name>
    <dbReference type="NCBI Taxonomy" id="2838742"/>
    <lineage>
        <taxon>Bacteria</taxon>
        <taxon>Bacillati</taxon>
        <taxon>Bacillota</taxon>
        <taxon>Bacilli</taxon>
        <taxon>Bacillales</taxon>
        <taxon>Bacillaceae</taxon>
        <taxon>Pseudogracilibacillus</taxon>
    </lineage>
</organism>
<accession>A0A9D1TKI7</accession>
<keyword evidence="1" id="KW-0560">Oxidoreductase</keyword>
<dbReference type="Gene3D" id="3.30.360.10">
    <property type="entry name" value="Dihydrodipicolinate Reductase, domain 2"/>
    <property type="match status" value="1"/>
</dbReference>
<protein>
    <submittedName>
        <fullName evidence="4">Saccharopine dehydrogenase NADP-binding domain-containing protein</fullName>
    </submittedName>
</protein>
<dbReference type="Proteomes" id="UP000823937">
    <property type="component" value="Unassembled WGS sequence"/>
</dbReference>
<evidence type="ECO:0000259" key="2">
    <source>
        <dbReference type="Pfam" id="PF03435"/>
    </source>
</evidence>
<gene>
    <name evidence="4" type="ORF">H9895_11020</name>
</gene>
<dbReference type="PANTHER" id="PTHR11133:SF22">
    <property type="entry name" value="ALPHA-AMINOADIPIC SEMIALDEHYDE SYNTHASE, MITOCHONDRIAL"/>
    <property type="match status" value="1"/>
</dbReference>
<dbReference type="EMBL" id="DXHX01000159">
    <property type="protein sequence ID" value="HIV75596.1"/>
    <property type="molecule type" value="Genomic_DNA"/>
</dbReference>
<name>A0A9D1TKI7_9BACI</name>
<dbReference type="GO" id="GO:0016491">
    <property type="term" value="F:oxidoreductase activity"/>
    <property type="evidence" value="ECO:0007669"/>
    <property type="project" value="UniProtKB-KW"/>
</dbReference>
<reference evidence="4" key="2">
    <citation type="submission" date="2021-04" db="EMBL/GenBank/DDBJ databases">
        <authorList>
            <person name="Gilroy R."/>
        </authorList>
    </citation>
    <scope>NUCLEOTIDE SEQUENCE</scope>
    <source>
        <strain evidence="4">CHK169-2315</strain>
    </source>
</reference>
<evidence type="ECO:0000313" key="5">
    <source>
        <dbReference type="Proteomes" id="UP000823937"/>
    </source>
</evidence>
<dbReference type="InterPro" id="IPR005097">
    <property type="entry name" value="Sacchrp_dh_NADP-bd"/>
</dbReference>
<proteinExistence type="predicted"/>
<dbReference type="AlphaFoldDB" id="A0A9D1TKI7"/>